<gene>
    <name evidence="9" type="ORF">ACHAWO_007467</name>
</gene>
<evidence type="ECO:0000256" key="5">
    <source>
        <dbReference type="ARBA" id="ARBA00022989"/>
    </source>
</evidence>
<evidence type="ECO:0000256" key="4">
    <source>
        <dbReference type="ARBA" id="ARBA00022692"/>
    </source>
</evidence>
<proteinExistence type="inferred from homology"/>
<keyword evidence="10" id="KW-1185">Reference proteome</keyword>
<comment type="similarity">
    <text evidence="2">Belongs to the EMC3 family.</text>
</comment>
<evidence type="ECO:0000313" key="10">
    <source>
        <dbReference type="Proteomes" id="UP001530400"/>
    </source>
</evidence>
<feature type="region of interest" description="Disordered" evidence="7">
    <location>
        <begin position="290"/>
        <end position="317"/>
    </location>
</feature>
<feature type="transmembrane region" description="Helical" evidence="8">
    <location>
        <begin position="156"/>
        <end position="178"/>
    </location>
</feature>
<keyword evidence="5 8" id="KW-1133">Transmembrane helix</keyword>
<evidence type="ECO:0000256" key="2">
    <source>
        <dbReference type="ARBA" id="ARBA00005376"/>
    </source>
</evidence>
<sequence>MMPPSSSQRRPPPPPLLLDSQIRDWVVLPLLLIMILAGLLRSSISKYLRPPPKPVNIHDRHSKSLLLRTSRLKGPNGNYLSEGRWEARRIAWSSRGDSSSSSTIGYLRTQATHIESQKKQETNNAEESIPGLPNMTDPTAMLDGMKGNMASMVQNMIMMQGISHFFRGYILVKVPFPLTTGFKQMFQRGLDLNTLDTSYVSSVSWYFLVMFGLRAFFRLAMGDLNQEEVEGIEVQKGLGVEYPTGPPGAFDAVKVLKVEADNLELMGCKGRKFCVDEAERGLLGKRYPKKSKRRGVNDNGGEVLFGLTAGKGKQKSI</sequence>
<feature type="region of interest" description="Disordered" evidence="7">
    <location>
        <begin position="115"/>
        <end position="136"/>
    </location>
</feature>
<dbReference type="InterPro" id="IPR002809">
    <property type="entry name" value="EMC3/TMCO1"/>
</dbReference>
<dbReference type="AlphaFoldDB" id="A0ABD3PNA8"/>
<name>A0ABD3PNA8_9STRA</name>
<evidence type="ECO:0000256" key="7">
    <source>
        <dbReference type="SAM" id="MobiDB-lite"/>
    </source>
</evidence>
<dbReference type="PANTHER" id="PTHR13116:SF5">
    <property type="entry name" value="ER MEMBRANE PROTEIN COMPLEX SUBUNIT 3"/>
    <property type="match status" value="1"/>
</dbReference>
<protein>
    <recommendedName>
        <fullName evidence="3">ER membrane protein complex subunit 3</fullName>
    </recommendedName>
</protein>
<keyword evidence="6 8" id="KW-0472">Membrane</keyword>
<dbReference type="InterPro" id="IPR008568">
    <property type="entry name" value="EMC3"/>
</dbReference>
<evidence type="ECO:0000256" key="8">
    <source>
        <dbReference type="SAM" id="Phobius"/>
    </source>
</evidence>
<feature type="transmembrane region" description="Helical" evidence="8">
    <location>
        <begin position="22"/>
        <end position="40"/>
    </location>
</feature>
<evidence type="ECO:0000313" key="9">
    <source>
        <dbReference type="EMBL" id="KAL3789258.1"/>
    </source>
</evidence>
<feature type="transmembrane region" description="Helical" evidence="8">
    <location>
        <begin position="198"/>
        <end position="217"/>
    </location>
</feature>
<dbReference type="GO" id="GO:0016020">
    <property type="term" value="C:membrane"/>
    <property type="evidence" value="ECO:0007669"/>
    <property type="project" value="UniProtKB-SubCell"/>
</dbReference>
<dbReference type="Proteomes" id="UP001530400">
    <property type="component" value="Unassembled WGS sequence"/>
</dbReference>
<dbReference type="SMART" id="SM01415">
    <property type="entry name" value="DUF106"/>
    <property type="match status" value="1"/>
</dbReference>
<organism evidence="9 10">
    <name type="scientific">Cyclotella atomus</name>
    <dbReference type="NCBI Taxonomy" id="382360"/>
    <lineage>
        <taxon>Eukaryota</taxon>
        <taxon>Sar</taxon>
        <taxon>Stramenopiles</taxon>
        <taxon>Ochrophyta</taxon>
        <taxon>Bacillariophyta</taxon>
        <taxon>Coscinodiscophyceae</taxon>
        <taxon>Thalassiosirophycidae</taxon>
        <taxon>Stephanodiscales</taxon>
        <taxon>Stephanodiscaceae</taxon>
        <taxon>Cyclotella</taxon>
    </lineage>
</organism>
<dbReference type="PANTHER" id="PTHR13116">
    <property type="entry name" value="ER MEMBRANE PROTEIN COMPLEX SUBUNIT 3"/>
    <property type="match status" value="1"/>
</dbReference>
<reference evidence="9 10" key="1">
    <citation type="submission" date="2024-10" db="EMBL/GenBank/DDBJ databases">
        <title>Updated reference genomes for cyclostephanoid diatoms.</title>
        <authorList>
            <person name="Roberts W.R."/>
            <person name="Alverson A.J."/>
        </authorList>
    </citation>
    <scope>NUCLEOTIDE SEQUENCE [LARGE SCALE GENOMIC DNA]</scope>
    <source>
        <strain evidence="9 10">AJA010-31</strain>
    </source>
</reference>
<accession>A0ABD3PNA8</accession>
<comment type="subcellular location">
    <subcellularLocation>
        <location evidence="1">Membrane</location>
        <topology evidence="1">Multi-pass membrane protein</topology>
    </subcellularLocation>
</comment>
<keyword evidence="4 8" id="KW-0812">Transmembrane</keyword>
<dbReference type="Pfam" id="PF01956">
    <property type="entry name" value="EMC3_TMCO1"/>
    <property type="match status" value="1"/>
</dbReference>
<evidence type="ECO:0000256" key="3">
    <source>
        <dbReference type="ARBA" id="ARBA00020822"/>
    </source>
</evidence>
<dbReference type="EMBL" id="JALLPJ020000530">
    <property type="protein sequence ID" value="KAL3789258.1"/>
    <property type="molecule type" value="Genomic_DNA"/>
</dbReference>
<evidence type="ECO:0000256" key="6">
    <source>
        <dbReference type="ARBA" id="ARBA00023136"/>
    </source>
</evidence>
<comment type="caution">
    <text evidence="9">The sequence shown here is derived from an EMBL/GenBank/DDBJ whole genome shotgun (WGS) entry which is preliminary data.</text>
</comment>
<evidence type="ECO:0000256" key="1">
    <source>
        <dbReference type="ARBA" id="ARBA00004141"/>
    </source>
</evidence>